<keyword evidence="2" id="KW-1185">Reference proteome</keyword>
<dbReference type="Proteomes" id="UP000325780">
    <property type="component" value="Unassembled WGS sequence"/>
</dbReference>
<dbReference type="EMBL" id="ML742121">
    <property type="protein sequence ID" value="KAE8149505.1"/>
    <property type="molecule type" value="Genomic_DNA"/>
</dbReference>
<sequence>MDSLKKTIFARSPTRRGATDLLNPEWNEKATFCYRRCIHEGNMQQAFTCLITARKGDSDKKWSDAARAVRHFLRGKAVNGIAVEIIDPRLYQGLALSSCTHEDAIYHVRSEVLHQILEKIGFERHEFGEPFPVQGHTR</sequence>
<evidence type="ECO:0000313" key="2">
    <source>
        <dbReference type="Proteomes" id="UP000325780"/>
    </source>
</evidence>
<reference evidence="1 2" key="1">
    <citation type="submission" date="2019-04" db="EMBL/GenBank/DDBJ databases">
        <title>Friends and foes A comparative genomics study of 23 Aspergillus species from section Flavi.</title>
        <authorList>
            <consortium name="DOE Joint Genome Institute"/>
            <person name="Kjaerbolling I."/>
            <person name="Vesth T."/>
            <person name="Frisvad J.C."/>
            <person name="Nybo J.L."/>
            <person name="Theobald S."/>
            <person name="Kildgaard S."/>
            <person name="Isbrandt T."/>
            <person name="Kuo A."/>
            <person name="Sato A."/>
            <person name="Lyhne E.K."/>
            <person name="Kogle M.E."/>
            <person name="Wiebenga A."/>
            <person name="Kun R.S."/>
            <person name="Lubbers R.J."/>
            <person name="Makela M.R."/>
            <person name="Barry K."/>
            <person name="Chovatia M."/>
            <person name="Clum A."/>
            <person name="Daum C."/>
            <person name="Haridas S."/>
            <person name="He G."/>
            <person name="LaButti K."/>
            <person name="Lipzen A."/>
            <person name="Mondo S."/>
            <person name="Riley R."/>
            <person name="Salamov A."/>
            <person name="Simmons B.A."/>
            <person name="Magnuson J.K."/>
            <person name="Henrissat B."/>
            <person name="Mortensen U.H."/>
            <person name="Larsen T.O."/>
            <person name="Devries R.P."/>
            <person name="Grigoriev I.V."/>
            <person name="Machida M."/>
            <person name="Baker S.E."/>
            <person name="Andersen M.R."/>
        </authorList>
    </citation>
    <scope>NUCLEOTIDE SEQUENCE [LARGE SCALE GENOMIC DNA]</scope>
    <source>
        <strain evidence="1 2">IBT 18842</strain>
    </source>
</reference>
<gene>
    <name evidence="1" type="ORF">BDV25DRAFT_140764</name>
</gene>
<evidence type="ECO:0000313" key="1">
    <source>
        <dbReference type="EMBL" id="KAE8149505.1"/>
    </source>
</evidence>
<dbReference type="OrthoDB" id="5424209at2759"/>
<organism evidence="1 2">
    <name type="scientific">Aspergillus avenaceus</name>
    <dbReference type="NCBI Taxonomy" id="36643"/>
    <lineage>
        <taxon>Eukaryota</taxon>
        <taxon>Fungi</taxon>
        <taxon>Dikarya</taxon>
        <taxon>Ascomycota</taxon>
        <taxon>Pezizomycotina</taxon>
        <taxon>Eurotiomycetes</taxon>
        <taxon>Eurotiomycetidae</taxon>
        <taxon>Eurotiales</taxon>
        <taxon>Aspergillaceae</taxon>
        <taxon>Aspergillus</taxon>
        <taxon>Aspergillus subgen. Circumdati</taxon>
    </lineage>
</organism>
<dbReference type="AlphaFoldDB" id="A0A5N6TT08"/>
<accession>A0A5N6TT08</accession>
<proteinExistence type="predicted"/>
<name>A0A5N6TT08_ASPAV</name>
<protein>
    <submittedName>
        <fullName evidence="1">Uncharacterized protein</fullName>
    </submittedName>
</protein>